<dbReference type="AlphaFoldDB" id="A0AAJ2MM97"/>
<evidence type="ECO:0000256" key="6">
    <source>
        <dbReference type="ARBA" id="ARBA00023136"/>
    </source>
</evidence>
<dbReference type="InterPro" id="IPR029044">
    <property type="entry name" value="Nucleotide-diphossugar_trans"/>
</dbReference>
<dbReference type="PANTHER" id="PTHR43867">
    <property type="entry name" value="CELLULOSE SYNTHASE CATALYTIC SUBUNIT A [UDP-FORMING]"/>
    <property type="match status" value="1"/>
</dbReference>
<comment type="caution">
    <text evidence="8">The sequence shown here is derived from an EMBL/GenBank/DDBJ whole genome shotgun (WGS) entry which is preliminary data.</text>
</comment>
<dbReference type="RefSeq" id="WP_311793374.1">
    <property type="nucleotide sequence ID" value="NZ_JARPXS010000005.1"/>
</dbReference>
<feature type="transmembrane region" description="Helical" evidence="7">
    <location>
        <begin position="272"/>
        <end position="293"/>
    </location>
</feature>
<evidence type="ECO:0000256" key="3">
    <source>
        <dbReference type="ARBA" id="ARBA00022679"/>
    </source>
</evidence>
<comment type="subcellular location">
    <subcellularLocation>
        <location evidence="1">Membrane</location>
        <topology evidence="1">Multi-pass membrane protein</topology>
    </subcellularLocation>
</comment>
<organism evidence="8 9">
    <name type="scientific">Lactococcus petauri</name>
    <dbReference type="NCBI Taxonomy" id="1940789"/>
    <lineage>
        <taxon>Bacteria</taxon>
        <taxon>Bacillati</taxon>
        <taxon>Bacillota</taxon>
        <taxon>Bacilli</taxon>
        <taxon>Lactobacillales</taxon>
        <taxon>Streptococcaceae</taxon>
        <taxon>Lactococcus</taxon>
    </lineage>
</organism>
<protein>
    <submittedName>
        <fullName evidence="8">Glycosyltransferase family 2 protein</fullName>
    </submittedName>
</protein>
<accession>A0AAJ2MM97</accession>
<reference evidence="8" key="1">
    <citation type="submission" date="2023-03" db="EMBL/GenBank/DDBJ databases">
        <authorList>
            <person name="Shen W."/>
            <person name="Cai J."/>
        </authorList>
    </citation>
    <scope>NUCLEOTIDE SEQUENCE</scope>
    <source>
        <strain evidence="8">Y3</strain>
    </source>
</reference>
<dbReference type="Proteomes" id="UP001257962">
    <property type="component" value="Unassembled WGS sequence"/>
</dbReference>
<evidence type="ECO:0000256" key="1">
    <source>
        <dbReference type="ARBA" id="ARBA00004141"/>
    </source>
</evidence>
<evidence type="ECO:0000256" key="4">
    <source>
        <dbReference type="ARBA" id="ARBA00022692"/>
    </source>
</evidence>
<feature type="transmembrane region" description="Helical" evidence="7">
    <location>
        <begin position="305"/>
        <end position="326"/>
    </location>
</feature>
<keyword evidence="3" id="KW-0808">Transferase</keyword>
<keyword evidence="2" id="KW-0328">Glycosyltransferase</keyword>
<dbReference type="EMBL" id="JARPYC010000005">
    <property type="protein sequence ID" value="MDT2666859.1"/>
    <property type="molecule type" value="Genomic_DNA"/>
</dbReference>
<evidence type="ECO:0000256" key="2">
    <source>
        <dbReference type="ARBA" id="ARBA00022676"/>
    </source>
</evidence>
<dbReference type="GO" id="GO:0016757">
    <property type="term" value="F:glycosyltransferase activity"/>
    <property type="evidence" value="ECO:0007669"/>
    <property type="project" value="UniProtKB-KW"/>
</dbReference>
<dbReference type="SUPFAM" id="SSF53448">
    <property type="entry name" value="Nucleotide-diphospho-sugar transferases"/>
    <property type="match status" value="1"/>
</dbReference>
<evidence type="ECO:0000313" key="8">
    <source>
        <dbReference type="EMBL" id="MDT2666859.1"/>
    </source>
</evidence>
<evidence type="ECO:0000256" key="7">
    <source>
        <dbReference type="SAM" id="Phobius"/>
    </source>
</evidence>
<dbReference type="Pfam" id="PF13641">
    <property type="entry name" value="Glyco_tranf_2_3"/>
    <property type="match status" value="1"/>
</dbReference>
<dbReference type="GO" id="GO:0016020">
    <property type="term" value="C:membrane"/>
    <property type="evidence" value="ECO:0007669"/>
    <property type="project" value="UniProtKB-SubCell"/>
</dbReference>
<keyword evidence="4 7" id="KW-0812">Transmembrane</keyword>
<dbReference type="PANTHER" id="PTHR43867:SF2">
    <property type="entry name" value="CELLULOSE SYNTHASE CATALYTIC SUBUNIT A [UDP-FORMING]"/>
    <property type="match status" value="1"/>
</dbReference>
<sequence length="371" mass="41976">MKGLFLMEETLYIVVMIPAWNEAGSIGEAVSSIYEQTRLPDRIFVVPNNTTDLTSVEAMAAGAEVLVMPGKNEKKKAGALNWALEKLSPTLDAQRSAVLIMDADTMIEPDFIEKAEKKMIEQARVGGVSSIFVGRNSTNLLGILQQMEFARFARLVHKRAKVYVLSGTASLISWDVLKEIKGARLEGKLLPEGESYYDVDSMTEDNELTLAILVLGFSVPHVGVKSITDVMEDYNSLYHQRKRWYIGALQNIKEYGRKMPPWMRMIYWVQQIGLYMALAITPIVLFAFTIYLIQVVLSEGAVLGWSRITSIVLLILYLFVQVTTVWDQGWKCRLVALSYFPEIVYAIFLLIFYAAALWSFLTGKDMKWKHT</sequence>
<dbReference type="InterPro" id="IPR050321">
    <property type="entry name" value="Glycosyltr_2/OpgH_subfam"/>
</dbReference>
<name>A0AAJ2MM97_9LACT</name>
<dbReference type="Gene3D" id="3.90.550.10">
    <property type="entry name" value="Spore Coat Polysaccharide Biosynthesis Protein SpsA, Chain A"/>
    <property type="match status" value="1"/>
</dbReference>
<keyword evidence="5 7" id="KW-1133">Transmembrane helix</keyword>
<feature type="transmembrane region" description="Helical" evidence="7">
    <location>
        <begin position="338"/>
        <end position="361"/>
    </location>
</feature>
<dbReference type="CDD" id="cd06423">
    <property type="entry name" value="CESA_like"/>
    <property type="match status" value="1"/>
</dbReference>
<evidence type="ECO:0000313" key="9">
    <source>
        <dbReference type="Proteomes" id="UP001257962"/>
    </source>
</evidence>
<gene>
    <name evidence="8" type="ORF">P7D34_06365</name>
</gene>
<keyword evidence="6 7" id="KW-0472">Membrane</keyword>
<proteinExistence type="predicted"/>
<evidence type="ECO:0000256" key="5">
    <source>
        <dbReference type="ARBA" id="ARBA00022989"/>
    </source>
</evidence>